<feature type="domain" description="Reverse transcriptase zinc-binding" evidence="1">
    <location>
        <begin position="115"/>
        <end position="178"/>
    </location>
</feature>
<proteinExistence type="predicted"/>
<keyword evidence="3" id="KW-1185">Reference proteome</keyword>
<dbReference type="InterPro" id="IPR026960">
    <property type="entry name" value="RVT-Znf"/>
</dbReference>
<dbReference type="Proteomes" id="UP001168877">
    <property type="component" value="Unassembled WGS sequence"/>
</dbReference>
<sequence>MKFGYIVSVAKDTSKSTSGSNGCDDCQKTIWSHTHTPSRLVFDNLTVFIYFNGPLLEDIFLEEDVQGILSIPTSASFRDDSLCWHFTKDEKYTVKFGYMVSVAKDTSKSTSGSNGCDGCQKTIWSLGVPLKIKVFLWRVCKNQSLLVNLAKRKVPVSGLCPVCSNSFENIVHAMWNCSDLKVVRYMFGTSIGWKRNSSGSFHDFFVDCVHRLESEVLRLLCIVLWRIWFLRN</sequence>
<name>A0AA39RL73_ACESA</name>
<comment type="caution">
    <text evidence="2">The sequence shown here is derived from an EMBL/GenBank/DDBJ whole genome shotgun (WGS) entry which is preliminary data.</text>
</comment>
<dbReference type="EMBL" id="JAUESC010000387">
    <property type="protein sequence ID" value="KAK0574472.1"/>
    <property type="molecule type" value="Genomic_DNA"/>
</dbReference>
<accession>A0AA39RL73</accession>
<organism evidence="2 3">
    <name type="scientific">Acer saccharum</name>
    <name type="common">Sugar maple</name>
    <dbReference type="NCBI Taxonomy" id="4024"/>
    <lineage>
        <taxon>Eukaryota</taxon>
        <taxon>Viridiplantae</taxon>
        <taxon>Streptophyta</taxon>
        <taxon>Embryophyta</taxon>
        <taxon>Tracheophyta</taxon>
        <taxon>Spermatophyta</taxon>
        <taxon>Magnoliopsida</taxon>
        <taxon>eudicotyledons</taxon>
        <taxon>Gunneridae</taxon>
        <taxon>Pentapetalae</taxon>
        <taxon>rosids</taxon>
        <taxon>malvids</taxon>
        <taxon>Sapindales</taxon>
        <taxon>Sapindaceae</taxon>
        <taxon>Hippocastanoideae</taxon>
        <taxon>Acereae</taxon>
        <taxon>Acer</taxon>
    </lineage>
</organism>
<evidence type="ECO:0000313" key="3">
    <source>
        <dbReference type="Proteomes" id="UP001168877"/>
    </source>
</evidence>
<evidence type="ECO:0000313" key="2">
    <source>
        <dbReference type="EMBL" id="KAK0574472.1"/>
    </source>
</evidence>
<gene>
    <name evidence="2" type="ORF">LWI29_024185</name>
</gene>
<reference evidence="2" key="2">
    <citation type="submission" date="2023-06" db="EMBL/GenBank/DDBJ databases">
        <authorList>
            <person name="Swenson N.G."/>
            <person name="Wegrzyn J.L."/>
            <person name="Mcevoy S.L."/>
        </authorList>
    </citation>
    <scope>NUCLEOTIDE SEQUENCE</scope>
    <source>
        <strain evidence="2">NS2018</strain>
        <tissue evidence="2">Leaf</tissue>
    </source>
</reference>
<dbReference type="AlphaFoldDB" id="A0AA39RL73"/>
<reference evidence="2" key="1">
    <citation type="journal article" date="2022" name="Plant J.">
        <title>Strategies of tolerance reflected in two North American maple genomes.</title>
        <authorList>
            <person name="McEvoy S.L."/>
            <person name="Sezen U.U."/>
            <person name="Trouern-Trend A."/>
            <person name="McMahon S.M."/>
            <person name="Schaberg P.G."/>
            <person name="Yang J."/>
            <person name="Wegrzyn J.L."/>
            <person name="Swenson N.G."/>
        </authorList>
    </citation>
    <scope>NUCLEOTIDE SEQUENCE</scope>
    <source>
        <strain evidence="2">NS2018</strain>
    </source>
</reference>
<protein>
    <recommendedName>
        <fullName evidence="1">Reverse transcriptase zinc-binding domain-containing protein</fullName>
    </recommendedName>
</protein>
<dbReference type="Pfam" id="PF13966">
    <property type="entry name" value="zf-RVT"/>
    <property type="match status" value="1"/>
</dbReference>
<evidence type="ECO:0000259" key="1">
    <source>
        <dbReference type="Pfam" id="PF13966"/>
    </source>
</evidence>